<feature type="compositionally biased region" description="Basic and acidic residues" evidence="1">
    <location>
        <begin position="118"/>
        <end position="133"/>
    </location>
</feature>
<dbReference type="EMBL" id="BLXT01005191">
    <property type="protein sequence ID" value="GFO20737.1"/>
    <property type="molecule type" value="Genomic_DNA"/>
</dbReference>
<evidence type="ECO:0000313" key="2">
    <source>
        <dbReference type="EMBL" id="GFO20737.1"/>
    </source>
</evidence>
<feature type="region of interest" description="Disordered" evidence="1">
    <location>
        <begin position="1"/>
        <end position="26"/>
    </location>
</feature>
<reference evidence="2 3" key="1">
    <citation type="journal article" date="2021" name="Elife">
        <title>Chloroplast acquisition without the gene transfer in kleptoplastic sea slugs, Plakobranchus ocellatus.</title>
        <authorList>
            <person name="Maeda T."/>
            <person name="Takahashi S."/>
            <person name="Yoshida T."/>
            <person name="Shimamura S."/>
            <person name="Takaki Y."/>
            <person name="Nagai Y."/>
            <person name="Toyoda A."/>
            <person name="Suzuki Y."/>
            <person name="Arimoto A."/>
            <person name="Ishii H."/>
            <person name="Satoh N."/>
            <person name="Nishiyama T."/>
            <person name="Hasebe M."/>
            <person name="Maruyama T."/>
            <person name="Minagawa J."/>
            <person name="Obokata J."/>
            <person name="Shigenobu S."/>
        </authorList>
    </citation>
    <scope>NUCLEOTIDE SEQUENCE [LARGE SCALE GENOMIC DNA]</scope>
</reference>
<name>A0AAV4BN05_9GAST</name>
<evidence type="ECO:0000256" key="1">
    <source>
        <dbReference type="SAM" id="MobiDB-lite"/>
    </source>
</evidence>
<protein>
    <submittedName>
        <fullName evidence="2">Uncharacterized protein</fullName>
    </submittedName>
</protein>
<dbReference type="AlphaFoldDB" id="A0AAV4BN05"/>
<sequence>MFEELFKDNRCEKPTDSDYPDEESDVRSRTGYFNTAREKFLTLIQICLCVVGQPSICEQTLVVRFFDDIKLFLSQQPFHQMRGVTPQLREGIGGGKALVPLSIKTFLHIEHFEEEEKNKMINKKRKEEGEEKNRKKKKQKTNKFTWQARRAMLVIEVNGGRTIRCYLK</sequence>
<accession>A0AAV4BN05</accession>
<comment type="caution">
    <text evidence="2">The sequence shown here is derived from an EMBL/GenBank/DDBJ whole genome shotgun (WGS) entry which is preliminary data.</text>
</comment>
<dbReference type="Proteomes" id="UP000735302">
    <property type="component" value="Unassembled WGS sequence"/>
</dbReference>
<feature type="region of interest" description="Disordered" evidence="1">
    <location>
        <begin position="118"/>
        <end position="142"/>
    </location>
</feature>
<feature type="compositionally biased region" description="Basic and acidic residues" evidence="1">
    <location>
        <begin position="1"/>
        <end position="16"/>
    </location>
</feature>
<gene>
    <name evidence="2" type="ORF">PoB_004724200</name>
</gene>
<keyword evidence="3" id="KW-1185">Reference proteome</keyword>
<evidence type="ECO:0000313" key="3">
    <source>
        <dbReference type="Proteomes" id="UP000735302"/>
    </source>
</evidence>
<proteinExistence type="predicted"/>
<organism evidence="2 3">
    <name type="scientific">Plakobranchus ocellatus</name>
    <dbReference type="NCBI Taxonomy" id="259542"/>
    <lineage>
        <taxon>Eukaryota</taxon>
        <taxon>Metazoa</taxon>
        <taxon>Spiralia</taxon>
        <taxon>Lophotrochozoa</taxon>
        <taxon>Mollusca</taxon>
        <taxon>Gastropoda</taxon>
        <taxon>Heterobranchia</taxon>
        <taxon>Euthyneura</taxon>
        <taxon>Panpulmonata</taxon>
        <taxon>Sacoglossa</taxon>
        <taxon>Placobranchoidea</taxon>
        <taxon>Plakobranchidae</taxon>
        <taxon>Plakobranchus</taxon>
    </lineage>
</organism>